<accession>A0ACB0F3T5</accession>
<name>A0ACB0F3T5_RANTA</name>
<evidence type="ECO:0000313" key="1">
    <source>
        <dbReference type="EMBL" id="CAI9707675.1"/>
    </source>
</evidence>
<sequence length="199" mass="21338">MAKEVDSSGPQTKRRHSLSILAATSHPWRTKLKLQSSVAHFKPSGAARGERFTVLESAGAEHFRRCRKFHGTECSRRQSVPLLTPDLSLAREPSPLSGQLLLNLPKGSKETLSAPLRNAEDGKDEGLALVRRQTGTRKRSTTRGPAAAAVLTWRGRGRGSPSGGTLLPRGGAAWGLRTGGAFPNTGLGFLPVKNGEFHC</sequence>
<gene>
    <name evidence="1" type="ORF">MRATA1EN3_LOCUS18888</name>
</gene>
<evidence type="ECO:0000313" key="2">
    <source>
        <dbReference type="Proteomes" id="UP001162501"/>
    </source>
</evidence>
<proteinExistence type="predicted"/>
<reference evidence="1" key="1">
    <citation type="submission" date="2023-05" db="EMBL/GenBank/DDBJ databases">
        <authorList>
            <consortium name="ELIXIR-Norway"/>
        </authorList>
    </citation>
    <scope>NUCLEOTIDE SEQUENCE</scope>
</reference>
<organism evidence="1 2">
    <name type="scientific">Rangifer tarandus platyrhynchus</name>
    <name type="common">Svalbard reindeer</name>
    <dbReference type="NCBI Taxonomy" id="3082113"/>
    <lineage>
        <taxon>Eukaryota</taxon>
        <taxon>Metazoa</taxon>
        <taxon>Chordata</taxon>
        <taxon>Craniata</taxon>
        <taxon>Vertebrata</taxon>
        <taxon>Euteleostomi</taxon>
        <taxon>Mammalia</taxon>
        <taxon>Eutheria</taxon>
        <taxon>Laurasiatheria</taxon>
        <taxon>Artiodactyla</taxon>
        <taxon>Ruminantia</taxon>
        <taxon>Pecora</taxon>
        <taxon>Cervidae</taxon>
        <taxon>Odocoileinae</taxon>
        <taxon>Rangifer</taxon>
    </lineage>
</organism>
<dbReference type="Proteomes" id="UP001162501">
    <property type="component" value="Chromosome 31"/>
</dbReference>
<dbReference type="EMBL" id="OX596115">
    <property type="protein sequence ID" value="CAI9707675.1"/>
    <property type="molecule type" value="Genomic_DNA"/>
</dbReference>
<protein>
    <submittedName>
        <fullName evidence="1">Uncharacterized protein</fullName>
    </submittedName>
</protein>